<dbReference type="InterPro" id="IPR000319">
    <property type="entry name" value="Asp-semialdehyde_DH_CS"/>
</dbReference>
<feature type="active site" description="Acyl-thioester intermediate" evidence="15 16">
    <location>
        <position position="129"/>
    </location>
</feature>
<protein>
    <recommendedName>
        <fullName evidence="6 15">Aspartate-semialdehyde dehydrogenase</fullName>
        <shortName evidence="15">ASA dehydrogenase</shortName>
        <shortName evidence="15">ASADH</shortName>
        <ecNumber evidence="6 15">1.2.1.11</ecNumber>
    </recommendedName>
    <alternativeName>
        <fullName evidence="15">Aspartate-beta-semialdehyde dehydrogenase</fullName>
    </alternativeName>
</protein>
<keyword evidence="12 15" id="KW-0457">Lysine biosynthesis</keyword>
<dbReference type="Gene3D" id="3.40.50.720">
    <property type="entry name" value="NAD(P)-binding Rossmann-like Domain"/>
    <property type="match status" value="1"/>
</dbReference>
<dbReference type="GO" id="GO:0050661">
    <property type="term" value="F:NADP binding"/>
    <property type="evidence" value="ECO:0007669"/>
    <property type="project" value="UniProtKB-UniRule"/>
</dbReference>
<feature type="binding site" evidence="15">
    <location>
        <position position="100"/>
    </location>
    <ligand>
        <name>phosphate</name>
        <dbReference type="ChEBI" id="CHEBI:43474"/>
    </ligand>
</feature>
<evidence type="ECO:0000256" key="6">
    <source>
        <dbReference type="ARBA" id="ARBA00013120"/>
    </source>
</evidence>
<dbReference type="EC" id="1.2.1.11" evidence="6 15"/>
<evidence type="ECO:0000256" key="14">
    <source>
        <dbReference type="ARBA" id="ARBA00047891"/>
    </source>
</evidence>
<evidence type="ECO:0000256" key="15">
    <source>
        <dbReference type="HAMAP-Rule" id="MF_02121"/>
    </source>
</evidence>
<evidence type="ECO:0000313" key="18">
    <source>
        <dbReference type="EMBL" id="NYB75790.1"/>
    </source>
</evidence>
<evidence type="ECO:0000256" key="12">
    <source>
        <dbReference type="ARBA" id="ARBA00023154"/>
    </source>
</evidence>
<gene>
    <name evidence="15" type="primary">asd</name>
    <name evidence="18" type="ORF">HZF24_16695</name>
</gene>
<dbReference type="GO" id="GO:0046983">
    <property type="term" value="F:protein dimerization activity"/>
    <property type="evidence" value="ECO:0007669"/>
    <property type="project" value="InterPro"/>
</dbReference>
<sequence>MRKPIIAILGATGAVGIQMLEVMEERNFEIEDLKLLAHISDAGKEYVFKGKKYIVEEAVESSFENVDITMVAVEGDISKKFMPHIIASGSVAIDNSSAFRLNDDVPLVIPEINPDDIELHKGIIANPNCSTIIGLVAVNEIYKHAGIKRMVVSTYQAVSGAGVLGIDELKRQTEDVLSDRETTSRVFQHEIAFNIIPHIDSFEENGYTKEEMKMYNEGRKILHDNNIEISCTCARVPVFRSHSESITLETEKPISVEEVRGLLSKAQGVRLVDDPKNNLYPMPIDTAGQDLIYVGRIRKDFSKNNSINLWCCGDQVRKGAATNAVQIAELLVKTL</sequence>
<dbReference type="HAMAP" id="MF_02121">
    <property type="entry name" value="ASADH"/>
    <property type="match status" value="1"/>
</dbReference>
<feature type="binding site" evidence="15">
    <location>
        <position position="235"/>
    </location>
    <ligand>
        <name>substrate</name>
    </ligand>
</feature>
<dbReference type="Gene3D" id="3.30.360.10">
    <property type="entry name" value="Dihydrodipicolinate Reductase, domain 2"/>
    <property type="match status" value="1"/>
</dbReference>
<evidence type="ECO:0000256" key="4">
    <source>
        <dbReference type="ARBA" id="ARBA00010584"/>
    </source>
</evidence>
<comment type="subunit">
    <text evidence="5 15">Homodimer.</text>
</comment>
<comment type="pathway">
    <text evidence="1 15">Amino-acid biosynthesis; L-methionine biosynthesis via de novo pathway; L-homoserine from L-aspartate: step 2/3.</text>
</comment>
<comment type="similarity">
    <text evidence="4 15">Belongs to the aspartate-semialdehyde dehydrogenase family.</text>
</comment>
<feature type="domain" description="Semialdehyde dehydrogenase NAD-binding" evidence="17">
    <location>
        <begin position="5"/>
        <end position="120"/>
    </location>
</feature>
<keyword evidence="10 15" id="KW-0220">Diaminopimelate biosynthesis</keyword>
<dbReference type="GO" id="GO:0051287">
    <property type="term" value="F:NAD binding"/>
    <property type="evidence" value="ECO:0007669"/>
    <property type="project" value="InterPro"/>
</dbReference>
<dbReference type="CDD" id="cd18131">
    <property type="entry name" value="ASADH_C_bac_euk_like"/>
    <property type="match status" value="1"/>
</dbReference>
<comment type="caution">
    <text evidence="18">The sequence shown here is derived from an EMBL/GenBank/DDBJ whole genome shotgun (WGS) entry which is preliminary data.</text>
</comment>
<comment type="pathway">
    <text evidence="3 15">Amino-acid biosynthesis; L-threonine biosynthesis; L-threonine from L-aspartate: step 2/5.</text>
</comment>
<evidence type="ECO:0000256" key="16">
    <source>
        <dbReference type="PIRSR" id="PIRSR000148-1"/>
    </source>
</evidence>
<name>A0A974GY50_SEDHY</name>
<accession>A0A974GY50</accession>
<evidence type="ECO:0000256" key="3">
    <source>
        <dbReference type="ARBA" id="ARBA00005097"/>
    </source>
</evidence>
<feature type="binding site" evidence="15">
    <location>
        <position position="156"/>
    </location>
    <ligand>
        <name>substrate</name>
    </ligand>
</feature>
<dbReference type="PANTHER" id="PTHR46278">
    <property type="entry name" value="DEHYDROGENASE, PUTATIVE-RELATED"/>
    <property type="match status" value="1"/>
</dbReference>
<keyword evidence="19" id="KW-1185">Reference proteome</keyword>
<dbReference type="InterPro" id="IPR012280">
    <property type="entry name" value="Semialdhyde_DH_dimer_dom"/>
</dbReference>
<feature type="binding site" evidence="15">
    <location>
        <position position="315"/>
    </location>
    <ligand>
        <name>NADP(+)</name>
        <dbReference type="ChEBI" id="CHEBI:58349"/>
    </ligand>
</feature>
<feature type="binding site" evidence="15">
    <location>
        <begin position="159"/>
        <end position="160"/>
    </location>
    <ligand>
        <name>NADP(+)</name>
        <dbReference type="ChEBI" id="CHEBI:58349"/>
    </ligand>
</feature>
<comment type="pathway">
    <text evidence="2 15">Amino-acid biosynthesis; L-lysine biosynthesis via DAP pathway; (S)-tetrahydrodipicolinate from L-aspartate: step 2/4.</text>
</comment>
<dbReference type="PANTHER" id="PTHR46278:SF2">
    <property type="entry name" value="ASPARTATE-SEMIALDEHYDE DEHYDROGENASE"/>
    <property type="match status" value="1"/>
</dbReference>
<dbReference type="Pfam" id="PF01118">
    <property type="entry name" value="Semialdhyde_dh"/>
    <property type="match status" value="1"/>
</dbReference>
<dbReference type="InterPro" id="IPR005986">
    <property type="entry name" value="Asp_semialdehyde_DH_beta"/>
</dbReference>
<evidence type="ECO:0000256" key="5">
    <source>
        <dbReference type="ARBA" id="ARBA00011738"/>
    </source>
</evidence>
<comment type="caution">
    <text evidence="15">Lacks conserved residue(s) required for the propagation of feature annotation.</text>
</comment>
<reference evidence="18" key="1">
    <citation type="submission" date="2020-07" db="EMBL/GenBank/DDBJ databases">
        <title>Genomic analysis of a strain of Sedimentibacter Hydroxybenzoicus DSM7310.</title>
        <authorList>
            <person name="Ma S."/>
        </authorList>
    </citation>
    <scope>NUCLEOTIDE SEQUENCE</scope>
    <source>
        <strain evidence="18">DSM 7310</strain>
    </source>
</reference>
<dbReference type="InterPro" id="IPR036291">
    <property type="entry name" value="NAD(P)-bd_dom_sf"/>
</dbReference>
<dbReference type="SUPFAM" id="SSF51735">
    <property type="entry name" value="NAD(P)-binding Rossmann-fold domains"/>
    <property type="match status" value="1"/>
</dbReference>
<dbReference type="NCBIfam" id="NF011456">
    <property type="entry name" value="PRK14874.1"/>
    <property type="match status" value="1"/>
</dbReference>
<keyword evidence="11 15" id="KW-0560">Oxidoreductase</keyword>
<dbReference type="GO" id="GO:0009089">
    <property type="term" value="P:lysine biosynthetic process via diaminopimelate"/>
    <property type="evidence" value="ECO:0007669"/>
    <property type="project" value="UniProtKB-UniRule"/>
</dbReference>
<dbReference type="GO" id="GO:0009088">
    <property type="term" value="P:threonine biosynthetic process"/>
    <property type="evidence" value="ECO:0007669"/>
    <property type="project" value="UniProtKB-UniRule"/>
</dbReference>
<comment type="function">
    <text evidence="15">Catalyzes the NADPH-dependent formation of L-aspartate-semialdehyde (L-ASA) by the reductive dephosphorylation of L-aspartyl-4-phosphate.</text>
</comment>
<keyword evidence="8 15" id="KW-0791">Threonine biosynthesis</keyword>
<dbReference type="CDD" id="cd02316">
    <property type="entry name" value="VcASADH2_like_N"/>
    <property type="match status" value="1"/>
</dbReference>
<dbReference type="AlphaFoldDB" id="A0A974GY50"/>
<dbReference type="SUPFAM" id="SSF55347">
    <property type="entry name" value="Glyceraldehyde-3-phosphate dehydrogenase-like, C-terminal domain"/>
    <property type="match status" value="1"/>
</dbReference>
<keyword evidence="7 15" id="KW-0028">Amino-acid biosynthesis</keyword>
<dbReference type="InterPro" id="IPR012080">
    <property type="entry name" value="Asp_semialdehyde_DH"/>
</dbReference>
<dbReference type="PIRSF" id="PIRSF000148">
    <property type="entry name" value="ASA_dh"/>
    <property type="match status" value="1"/>
</dbReference>
<dbReference type="NCBIfam" id="TIGR01296">
    <property type="entry name" value="asd_B"/>
    <property type="match status" value="1"/>
</dbReference>
<proteinExistence type="inferred from homology"/>
<evidence type="ECO:0000256" key="7">
    <source>
        <dbReference type="ARBA" id="ARBA00022605"/>
    </source>
</evidence>
<feature type="active site" description="Proton acceptor" evidence="15 16">
    <location>
        <position position="242"/>
    </location>
</feature>
<evidence type="ECO:0000259" key="17">
    <source>
        <dbReference type="SMART" id="SM00859"/>
    </source>
</evidence>
<dbReference type="SMART" id="SM00859">
    <property type="entry name" value="Semialdhyde_dh"/>
    <property type="match status" value="1"/>
</dbReference>
<feature type="binding site" evidence="15">
    <location>
        <begin position="12"/>
        <end position="15"/>
    </location>
    <ligand>
        <name>NADP(+)</name>
        <dbReference type="ChEBI" id="CHEBI:58349"/>
    </ligand>
</feature>
<dbReference type="EMBL" id="JACBNQ010000029">
    <property type="protein sequence ID" value="NYB75790.1"/>
    <property type="molecule type" value="Genomic_DNA"/>
</dbReference>
<evidence type="ECO:0000256" key="11">
    <source>
        <dbReference type="ARBA" id="ARBA00023002"/>
    </source>
</evidence>
<dbReference type="InterPro" id="IPR000534">
    <property type="entry name" value="Semialdehyde_DH_NAD-bd"/>
</dbReference>
<dbReference type="Proteomes" id="UP000611629">
    <property type="component" value="Unassembled WGS sequence"/>
</dbReference>
<dbReference type="GO" id="GO:0071266">
    <property type="term" value="P:'de novo' L-methionine biosynthetic process"/>
    <property type="evidence" value="ECO:0007669"/>
    <property type="project" value="UniProtKB-UniRule"/>
</dbReference>
<evidence type="ECO:0000256" key="1">
    <source>
        <dbReference type="ARBA" id="ARBA00005021"/>
    </source>
</evidence>
<dbReference type="PROSITE" id="PS01103">
    <property type="entry name" value="ASD"/>
    <property type="match status" value="1"/>
</dbReference>
<evidence type="ECO:0000256" key="10">
    <source>
        <dbReference type="ARBA" id="ARBA00022915"/>
    </source>
</evidence>
<evidence type="ECO:0000256" key="9">
    <source>
        <dbReference type="ARBA" id="ARBA00022857"/>
    </source>
</evidence>
<organism evidence="18 19">
    <name type="scientific">Sedimentibacter hydroxybenzoicus DSM 7310</name>
    <dbReference type="NCBI Taxonomy" id="1123245"/>
    <lineage>
        <taxon>Bacteria</taxon>
        <taxon>Bacillati</taxon>
        <taxon>Bacillota</taxon>
        <taxon>Tissierellia</taxon>
        <taxon>Sedimentibacter</taxon>
    </lineage>
</organism>
<dbReference type="GO" id="GO:0019877">
    <property type="term" value="P:diaminopimelate biosynthetic process"/>
    <property type="evidence" value="ECO:0007669"/>
    <property type="project" value="UniProtKB-UniRule"/>
</dbReference>
<comment type="catalytic activity">
    <reaction evidence="14 15">
        <text>L-aspartate 4-semialdehyde + phosphate + NADP(+) = 4-phospho-L-aspartate + NADPH + H(+)</text>
        <dbReference type="Rhea" id="RHEA:24284"/>
        <dbReference type="ChEBI" id="CHEBI:15378"/>
        <dbReference type="ChEBI" id="CHEBI:43474"/>
        <dbReference type="ChEBI" id="CHEBI:57535"/>
        <dbReference type="ChEBI" id="CHEBI:57783"/>
        <dbReference type="ChEBI" id="CHEBI:58349"/>
        <dbReference type="ChEBI" id="CHEBI:537519"/>
        <dbReference type="EC" id="1.2.1.11"/>
    </reaction>
</comment>
<evidence type="ECO:0000256" key="13">
    <source>
        <dbReference type="ARBA" id="ARBA00023167"/>
    </source>
</evidence>
<evidence type="ECO:0000256" key="8">
    <source>
        <dbReference type="ARBA" id="ARBA00022697"/>
    </source>
</evidence>
<dbReference type="GO" id="GO:0004073">
    <property type="term" value="F:aspartate-semialdehyde dehydrogenase activity"/>
    <property type="evidence" value="ECO:0007669"/>
    <property type="project" value="UniProtKB-UniRule"/>
</dbReference>
<dbReference type="Pfam" id="PF02774">
    <property type="entry name" value="Semialdhyde_dhC"/>
    <property type="match status" value="1"/>
</dbReference>
<keyword evidence="13 15" id="KW-0486">Methionine biosynthesis</keyword>
<keyword evidence="9 15" id="KW-0521">NADP</keyword>
<evidence type="ECO:0000313" key="19">
    <source>
        <dbReference type="Proteomes" id="UP000611629"/>
    </source>
</evidence>
<evidence type="ECO:0000256" key="2">
    <source>
        <dbReference type="ARBA" id="ARBA00005076"/>
    </source>
</evidence>
<dbReference type="GO" id="GO:0009097">
    <property type="term" value="P:isoleucine biosynthetic process"/>
    <property type="evidence" value="ECO:0007669"/>
    <property type="project" value="UniProtKB-UniRule"/>
</dbReference>